<proteinExistence type="predicted"/>
<reference evidence="1 2" key="1">
    <citation type="submission" date="2018-10" db="EMBL/GenBank/DDBJ databases">
        <title>The genome of Streptomyces dangxiongensis Z022.</title>
        <authorList>
            <person name="Zhang B."/>
        </authorList>
    </citation>
    <scope>NUCLEOTIDE SEQUENCE [LARGE SCALE GENOMIC DNA]</scope>
    <source>
        <strain evidence="1 2">Z022</strain>
    </source>
</reference>
<sequence>MPSGAAACVRHLRAVATDRVNGAVWVEVTYSSPSMDRGSGCTREKPATTRVTLPKPLGGLDVIVDHYTHFTRHGAEPPALRRCGPLGCDPPRTGCTAASYDQAVLAADVPNHTYRDSERCDGEWLVLDLSWRTGPACDDTSAPGCSSRLGARWFFRAGKSGWVPLLDSAAGGCRDVRRAEPAFPTALCASLEPLRASLRPSHPPVTAPPSVAP</sequence>
<evidence type="ECO:0000313" key="2">
    <source>
        <dbReference type="Proteomes" id="UP000268329"/>
    </source>
</evidence>
<protein>
    <submittedName>
        <fullName evidence="1">Uncharacterized protein</fullName>
    </submittedName>
</protein>
<keyword evidence="2" id="KW-1185">Reference proteome</keyword>
<dbReference type="EMBL" id="CP033073">
    <property type="protein sequence ID" value="AYN43836.1"/>
    <property type="molecule type" value="Genomic_DNA"/>
</dbReference>
<dbReference type="Proteomes" id="UP000268329">
    <property type="component" value="Chromosome"/>
</dbReference>
<dbReference type="AlphaFoldDB" id="A0A3G2JN10"/>
<dbReference type="KEGG" id="sdd:D9753_23435"/>
<accession>A0A3G2JN10</accession>
<organism evidence="1 2">
    <name type="scientific">Streptomyces dangxiongensis</name>
    <dbReference type="NCBI Taxonomy" id="1442032"/>
    <lineage>
        <taxon>Bacteria</taxon>
        <taxon>Bacillati</taxon>
        <taxon>Actinomycetota</taxon>
        <taxon>Actinomycetes</taxon>
        <taxon>Kitasatosporales</taxon>
        <taxon>Streptomycetaceae</taxon>
        <taxon>Streptomyces</taxon>
    </lineage>
</organism>
<dbReference type="OrthoDB" id="3541931at2"/>
<gene>
    <name evidence="1" type="ORF">D9753_23435</name>
</gene>
<name>A0A3G2JN10_9ACTN</name>
<evidence type="ECO:0000313" key="1">
    <source>
        <dbReference type="EMBL" id="AYN43836.1"/>
    </source>
</evidence>